<organism evidence="8 9">
    <name type="scientific">Maribellus luteus</name>
    <dbReference type="NCBI Taxonomy" id="2305463"/>
    <lineage>
        <taxon>Bacteria</taxon>
        <taxon>Pseudomonadati</taxon>
        <taxon>Bacteroidota</taxon>
        <taxon>Bacteroidia</taxon>
        <taxon>Marinilabiliales</taxon>
        <taxon>Prolixibacteraceae</taxon>
        <taxon>Maribellus</taxon>
    </lineage>
</organism>
<comment type="similarity">
    <text evidence="2">Belongs to the SusD family.</text>
</comment>
<dbReference type="EMBL" id="QWGR01000002">
    <property type="protein sequence ID" value="RIJ50000.1"/>
    <property type="molecule type" value="Genomic_DNA"/>
</dbReference>
<dbReference type="AlphaFoldDB" id="A0A399T0P6"/>
<reference evidence="8 9" key="1">
    <citation type="submission" date="2018-08" db="EMBL/GenBank/DDBJ databases">
        <title>Pallidiluteibacterium maritimus gen. nov., sp. nov., isolated from coastal sediment.</title>
        <authorList>
            <person name="Zhou L.Y."/>
        </authorList>
    </citation>
    <scope>NUCLEOTIDE SEQUENCE [LARGE SCALE GENOMIC DNA]</scope>
    <source>
        <strain evidence="8 9">XSD2</strain>
    </source>
</reference>
<dbReference type="InterPro" id="IPR033985">
    <property type="entry name" value="SusD-like_N"/>
</dbReference>
<evidence type="ECO:0000256" key="4">
    <source>
        <dbReference type="ARBA" id="ARBA00023136"/>
    </source>
</evidence>
<gene>
    <name evidence="8" type="ORF">D1614_04445</name>
</gene>
<comment type="caution">
    <text evidence="8">The sequence shown here is derived from an EMBL/GenBank/DDBJ whole genome shotgun (WGS) entry which is preliminary data.</text>
</comment>
<evidence type="ECO:0000256" key="2">
    <source>
        <dbReference type="ARBA" id="ARBA00006275"/>
    </source>
</evidence>
<dbReference type="RefSeq" id="WP_119436687.1">
    <property type="nucleotide sequence ID" value="NZ_QWGR01000002.1"/>
</dbReference>
<dbReference type="Pfam" id="PF14322">
    <property type="entry name" value="SusD-like_3"/>
    <property type="match status" value="1"/>
</dbReference>
<evidence type="ECO:0000256" key="3">
    <source>
        <dbReference type="ARBA" id="ARBA00022729"/>
    </source>
</evidence>
<dbReference type="InterPro" id="IPR012944">
    <property type="entry name" value="SusD_RagB_dom"/>
</dbReference>
<keyword evidence="9" id="KW-1185">Reference proteome</keyword>
<dbReference type="OrthoDB" id="5694214at2"/>
<dbReference type="Pfam" id="PF07980">
    <property type="entry name" value="SusD_RagB"/>
    <property type="match status" value="1"/>
</dbReference>
<keyword evidence="5" id="KW-0998">Cell outer membrane</keyword>
<dbReference type="Proteomes" id="UP000265926">
    <property type="component" value="Unassembled WGS sequence"/>
</dbReference>
<dbReference type="Gene3D" id="1.25.40.390">
    <property type="match status" value="1"/>
</dbReference>
<evidence type="ECO:0000256" key="5">
    <source>
        <dbReference type="ARBA" id="ARBA00023237"/>
    </source>
</evidence>
<evidence type="ECO:0000259" key="6">
    <source>
        <dbReference type="Pfam" id="PF07980"/>
    </source>
</evidence>
<name>A0A399T0P6_9BACT</name>
<comment type="subcellular location">
    <subcellularLocation>
        <location evidence="1">Cell outer membrane</location>
    </subcellularLocation>
</comment>
<feature type="domain" description="RagB/SusD" evidence="6">
    <location>
        <begin position="339"/>
        <end position="520"/>
    </location>
</feature>
<evidence type="ECO:0000259" key="7">
    <source>
        <dbReference type="Pfam" id="PF14322"/>
    </source>
</evidence>
<accession>A0A399T0P6</accession>
<proteinExistence type="inferred from homology"/>
<dbReference type="InterPro" id="IPR011990">
    <property type="entry name" value="TPR-like_helical_dom_sf"/>
</dbReference>
<dbReference type="CDD" id="cd08977">
    <property type="entry name" value="SusD"/>
    <property type="match status" value="1"/>
</dbReference>
<evidence type="ECO:0000313" key="9">
    <source>
        <dbReference type="Proteomes" id="UP000265926"/>
    </source>
</evidence>
<evidence type="ECO:0000313" key="8">
    <source>
        <dbReference type="EMBL" id="RIJ50000.1"/>
    </source>
</evidence>
<dbReference type="GO" id="GO:0009279">
    <property type="term" value="C:cell outer membrane"/>
    <property type="evidence" value="ECO:0007669"/>
    <property type="project" value="UniProtKB-SubCell"/>
</dbReference>
<dbReference type="SUPFAM" id="SSF48452">
    <property type="entry name" value="TPR-like"/>
    <property type="match status" value="1"/>
</dbReference>
<protein>
    <submittedName>
        <fullName evidence="8">RagB/SusD family nutrient uptake outer membrane protein</fullName>
    </submittedName>
</protein>
<evidence type="ECO:0000256" key="1">
    <source>
        <dbReference type="ARBA" id="ARBA00004442"/>
    </source>
</evidence>
<sequence>MKIFSKFYIFILILVLAGSCTDLVEEPVGYLSPEGYFLKEENVQSAINGCYGSMASSNYYGSGLTTPLQIMSDMVDLGFNFSNYADLNDFSHSTTNTFPLSIWKCSYGIIGIANTALYGVTQIDESQEVKNKLEAESRFVRAFVYYHLVRLFGEIPYIDNADTEISSVTKASVADVYINIIKDLEYAKEHLPMEHPDGDVRTRPSKGSAATVLASVNLTLGNWQEAYEQAKWVIDNAGSLNYALETDFQDLFRAETQDNSKEYIFAVDFLANQTGDNDVNSFTLENDQTIGAFNSVDGADKPWRGWSMLVPSLKVYETWDAKDYRKRVSLTDSIIMRDGTGIVRPYTEFNVTRPHAAKLERFSGEVKSSTAGWRSDMNYIAFRYGEVLLIAAEAGNEIGKTTEAVGYVNQIRARARLGGNVNWGGAGYGSYGPSTSPADVPAGINQDDFRTLVLEERRLELAFEFKRWYDIVRRDMGDQVFGANGLEPQPNFNKTKHYLLPIPQTEIDIHPKLEPQNPGY</sequence>
<dbReference type="PROSITE" id="PS51257">
    <property type="entry name" value="PROKAR_LIPOPROTEIN"/>
    <property type="match status" value="1"/>
</dbReference>
<keyword evidence="4" id="KW-0472">Membrane</keyword>
<feature type="domain" description="SusD-like N-terminal" evidence="7">
    <location>
        <begin position="43"/>
        <end position="218"/>
    </location>
</feature>
<keyword evidence="3" id="KW-0732">Signal</keyword>